<proteinExistence type="predicted"/>
<comment type="caution">
    <text evidence="1">The sequence shown here is derived from an EMBL/GenBank/DDBJ whole genome shotgun (WGS) entry which is preliminary data.</text>
</comment>
<sequence>MSNLLQDTKAMVLRALVVDTLGLSRKFEAGGLSRAQAEQLAEQITELIIINKVKMEE</sequence>
<gene>
    <name evidence="1" type="ORF">HaLaN_28987</name>
</gene>
<feature type="non-terminal residue" evidence="1">
    <location>
        <position position="1"/>
    </location>
</feature>
<accession>A0A6A0AE99</accession>
<feature type="non-terminal residue" evidence="1">
    <location>
        <position position="57"/>
    </location>
</feature>
<name>A0A6A0AE99_HAELA</name>
<organism evidence="1 2">
    <name type="scientific">Haematococcus lacustris</name>
    <name type="common">Green alga</name>
    <name type="synonym">Haematococcus pluvialis</name>
    <dbReference type="NCBI Taxonomy" id="44745"/>
    <lineage>
        <taxon>Eukaryota</taxon>
        <taxon>Viridiplantae</taxon>
        <taxon>Chlorophyta</taxon>
        <taxon>core chlorophytes</taxon>
        <taxon>Chlorophyceae</taxon>
        <taxon>CS clade</taxon>
        <taxon>Chlamydomonadales</taxon>
        <taxon>Haematococcaceae</taxon>
        <taxon>Haematococcus</taxon>
    </lineage>
</organism>
<evidence type="ECO:0000313" key="2">
    <source>
        <dbReference type="Proteomes" id="UP000485058"/>
    </source>
</evidence>
<reference evidence="1 2" key="1">
    <citation type="submission" date="2020-02" db="EMBL/GenBank/DDBJ databases">
        <title>Draft genome sequence of Haematococcus lacustris strain NIES-144.</title>
        <authorList>
            <person name="Morimoto D."/>
            <person name="Nakagawa S."/>
            <person name="Yoshida T."/>
            <person name="Sawayama S."/>
        </authorList>
    </citation>
    <scope>NUCLEOTIDE SEQUENCE [LARGE SCALE GENOMIC DNA]</scope>
    <source>
        <strain evidence="1 2">NIES-144</strain>
    </source>
</reference>
<dbReference type="EMBL" id="BLLF01004756">
    <property type="protein sequence ID" value="GFH30187.1"/>
    <property type="molecule type" value="Genomic_DNA"/>
</dbReference>
<dbReference type="AlphaFoldDB" id="A0A6A0AE99"/>
<keyword evidence="2" id="KW-1185">Reference proteome</keyword>
<dbReference type="Proteomes" id="UP000485058">
    <property type="component" value="Unassembled WGS sequence"/>
</dbReference>
<protein>
    <submittedName>
        <fullName evidence="1">Uncharacterized protein</fullName>
    </submittedName>
</protein>
<evidence type="ECO:0000313" key="1">
    <source>
        <dbReference type="EMBL" id="GFH30187.1"/>
    </source>
</evidence>